<evidence type="ECO:0000313" key="3">
    <source>
        <dbReference type="Proteomes" id="UP000199271"/>
    </source>
</evidence>
<dbReference type="EC" id="2.3.1.9" evidence="2"/>
<evidence type="ECO:0000256" key="1">
    <source>
        <dbReference type="SAM" id="Phobius"/>
    </source>
</evidence>
<keyword evidence="3" id="KW-1185">Reference proteome</keyword>
<keyword evidence="2" id="KW-0012">Acyltransferase</keyword>
<keyword evidence="2" id="KW-0808">Transferase</keyword>
<keyword evidence="1" id="KW-0472">Membrane</keyword>
<organism evidence="2 3">
    <name type="scientific">Leuconostoc gasicomitatum</name>
    <dbReference type="NCBI Taxonomy" id="115778"/>
    <lineage>
        <taxon>Bacteria</taxon>
        <taxon>Bacillati</taxon>
        <taxon>Bacillota</taxon>
        <taxon>Bacilli</taxon>
        <taxon>Lactobacillales</taxon>
        <taxon>Lactobacillaceae</taxon>
        <taxon>Leuconostoc</taxon>
        <taxon>Leuconostoc gelidum group</taxon>
    </lineage>
</organism>
<proteinExistence type="predicted"/>
<sequence length="41" mass="4160">MALAHGTVGLASDHLLGPINAILCVAGGMGMSMLIGNQHWT</sequence>
<feature type="transmembrane region" description="Helical" evidence="1">
    <location>
        <begin position="15"/>
        <end position="35"/>
    </location>
</feature>
<dbReference type="Proteomes" id="UP000199271">
    <property type="component" value="Unassembled WGS sequence"/>
</dbReference>
<gene>
    <name evidence="2" type="ORF">C122C_1651</name>
</gene>
<reference evidence="2 3" key="1">
    <citation type="submission" date="2015-12" db="EMBL/GenBank/DDBJ databases">
        <authorList>
            <person name="Andreevskaya M."/>
        </authorList>
    </citation>
    <scope>NUCLEOTIDE SEQUENCE [LARGE SCALE GENOMIC DNA]</scope>
    <source>
        <strain evidence="2 3">C122c</strain>
    </source>
</reference>
<dbReference type="EC" id="2.3.1.16" evidence="2"/>
<keyword evidence="1" id="KW-1133">Transmembrane helix</keyword>
<dbReference type="EMBL" id="FBSY01000017">
    <property type="protein sequence ID" value="CUW17610.1"/>
    <property type="molecule type" value="Genomic_DNA"/>
</dbReference>
<dbReference type="GO" id="GO:0003985">
    <property type="term" value="F:acetyl-CoA C-acetyltransferase activity"/>
    <property type="evidence" value="ECO:0007669"/>
    <property type="project" value="UniProtKB-EC"/>
</dbReference>
<name>A0ABM9V803_9LACO</name>
<protein>
    <submittedName>
        <fullName evidence="2">3-ketoacyl-CoA thiolase @ Acetyl-CoA acetyltransferase</fullName>
        <ecNumber evidence="2">2.3.1.16</ecNumber>
        <ecNumber evidence="2">2.3.1.9</ecNumber>
    </submittedName>
</protein>
<evidence type="ECO:0000313" key="2">
    <source>
        <dbReference type="EMBL" id="CUW17610.1"/>
    </source>
</evidence>
<comment type="caution">
    <text evidence="2">The sequence shown here is derived from an EMBL/GenBank/DDBJ whole genome shotgun (WGS) entry which is preliminary data.</text>
</comment>
<accession>A0ABM9V803</accession>
<keyword evidence="1" id="KW-0812">Transmembrane</keyword>